<gene>
    <name evidence="10" type="ORF">CJ204_02295</name>
</gene>
<dbReference type="Gene3D" id="4.10.520.10">
    <property type="entry name" value="IHF-like DNA-binding proteins"/>
    <property type="match status" value="1"/>
</dbReference>
<comment type="subcellular location">
    <subcellularLocation>
        <location evidence="1">Cytoplasm</location>
        <location evidence="1">Nucleoid</location>
    </subcellularLocation>
</comment>
<dbReference type="PRINTS" id="PR01727">
    <property type="entry name" value="DNABINDINGHU"/>
</dbReference>
<dbReference type="CDD" id="cd13831">
    <property type="entry name" value="HU"/>
    <property type="match status" value="1"/>
</dbReference>
<dbReference type="GO" id="GO:0009295">
    <property type="term" value="C:nucleoid"/>
    <property type="evidence" value="ECO:0007669"/>
    <property type="project" value="UniProtKB-SubCell"/>
</dbReference>
<evidence type="ECO:0000256" key="5">
    <source>
        <dbReference type="ARBA" id="ARBA00023125"/>
    </source>
</evidence>
<dbReference type="PANTHER" id="PTHR33175:SF3">
    <property type="entry name" value="DNA-BINDING PROTEIN HU-BETA"/>
    <property type="match status" value="1"/>
</dbReference>
<comment type="catalytic activity">
    <reaction evidence="9">
        <text>4 Fe(2+) + O2 + 4 H(+) = 4 Fe(3+) + 2 H2O</text>
        <dbReference type="Rhea" id="RHEA:11148"/>
        <dbReference type="ChEBI" id="CHEBI:15377"/>
        <dbReference type="ChEBI" id="CHEBI:15378"/>
        <dbReference type="ChEBI" id="CHEBI:15379"/>
        <dbReference type="ChEBI" id="CHEBI:29033"/>
        <dbReference type="ChEBI" id="CHEBI:29034"/>
        <dbReference type="EC" id="1.16.3.1"/>
    </reaction>
    <physiologicalReaction direction="left-to-right" evidence="9">
        <dbReference type="Rhea" id="RHEA:11149"/>
    </physiologicalReaction>
</comment>
<evidence type="ECO:0000256" key="1">
    <source>
        <dbReference type="ARBA" id="ARBA00004453"/>
    </source>
</evidence>
<comment type="similarity">
    <text evidence="7">Belongs to the bacterial histone-like protein family. Long actinobacterial subfamily.</text>
</comment>
<dbReference type="Pfam" id="PF00216">
    <property type="entry name" value="Bac_DNA_binding"/>
    <property type="match status" value="1"/>
</dbReference>
<protein>
    <recommendedName>
        <fullName evidence="8">DNA-binding protein HupB</fullName>
        <ecNumber evidence="2">1.16.3.1</ecNumber>
    </recommendedName>
    <alternativeName>
        <fullName evidence="6">Histone-like protein</fullName>
    </alternativeName>
</protein>
<dbReference type="PROSITE" id="PS00045">
    <property type="entry name" value="HISTONE_LIKE"/>
    <property type="match status" value="1"/>
</dbReference>
<dbReference type="InterPro" id="IPR010992">
    <property type="entry name" value="IHF-like_DNA-bd_dom_sf"/>
</dbReference>
<keyword evidence="4" id="KW-0226">DNA condensation</keyword>
<comment type="caution">
    <text evidence="10">The sequence shown here is derived from an EMBL/GenBank/DDBJ whole genome shotgun (WGS) entry which is preliminary data.</text>
</comment>
<accession>A0A2N6T1B6</accession>
<dbReference type="EC" id="1.16.3.1" evidence="2"/>
<evidence type="ECO:0000256" key="7">
    <source>
        <dbReference type="ARBA" id="ARBA00035660"/>
    </source>
</evidence>
<organism evidence="10 11">
    <name type="scientific">Corynebacterium xerosis</name>
    <dbReference type="NCBI Taxonomy" id="1725"/>
    <lineage>
        <taxon>Bacteria</taxon>
        <taxon>Bacillati</taxon>
        <taxon>Actinomycetota</taxon>
        <taxon>Actinomycetes</taxon>
        <taxon>Mycobacteriales</taxon>
        <taxon>Corynebacteriaceae</taxon>
        <taxon>Corynebacterium</taxon>
    </lineage>
</organism>
<evidence type="ECO:0000313" key="11">
    <source>
        <dbReference type="Proteomes" id="UP000235363"/>
    </source>
</evidence>
<evidence type="ECO:0000256" key="3">
    <source>
        <dbReference type="ARBA" id="ARBA00022990"/>
    </source>
</evidence>
<sequence length="112" mass="11901">MNKADLVAELAEELDINQADAAAAVEGTLDLIVRSVAVGESVTIMGFGTFEARERAPRTARNPHTGETIEVPATRSPAFRPGNYFRSVVKEGRVGDGGISVRRSSSHTGFDA</sequence>
<dbReference type="EMBL" id="PNHF01000003">
    <property type="protein sequence ID" value="PMC63085.1"/>
    <property type="molecule type" value="Genomic_DNA"/>
</dbReference>
<dbReference type="RefSeq" id="WP_102212037.1">
    <property type="nucleotide sequence ID" value="NZ_PNHF01000003.1"/>
</dbReference>
<name>A0A2N6T1B6_9CORY</name>
<dbReference type="GO" id="GO:0005829">
    <property type="term" value="C:cytosol"/>
    <property type="evidence" value="ECO:0007669"/>
    <property type="project" value="TreeGrafter"/>
</dbReference>
<evidence type="ECO:0000256" key="6">
    <source>
        <dbReference type="ARBA" id="ARBA00032423"/>
    </source>
</evidence>
<dbReference type="GO" id="GO:0030261">
    <property type="term" value="P:chromosome condensation"/>
    <property type="evidence" value="ECO:0007669"/>
    <property type="project" value="UniProtKB-KW"/>
</dbReference>
<keyword evidence="5 10" id="KW-0238">DNA-binding</keyword>
<reference evidence="10 11" key="1">
    <citation type="submission" date="2017-09" db="EMBL/GenBank/DDBJ databases">
        <title>Bacterial strain isolated from the female urinary microbiota.</title>
        <authorList>
            <person name="Thomas-White K."/>
            <person name="Kumar N."/>
            <person name="Forster S."/>
            <person name="Putonti C."/>
            <person name="Lawley T."/>
            <person name="Wolfe A.J."/>
        </authorList>
    </citation>
    <scope>NUCLEOTIDE SEQUENCE [LARGE SCALE GENOMIC DNA]</scope>
    <source>
        <strain evidence="10 11">UMB0908</strain>
    </source>
</reference>
<keyword evidence="3" id="KW-0007">Acetylation</keyword>
<dbReference type="Proteomes" id="UP000235363">
    <property type="component" value="Unassembled WGS sequence"/>
</dbReference>
<dbReference type="GO" id="GO:0004322">
    <property type="term" value="F:ferroxidase activity"/>
    <property type="evidence" value="ECO:0007669"/>
    <property type="project" value="UniProtKB-EC"/>
</dbReference>
<dbReference type="GO" id="GO:0030527">
    <property type="term" value="F:structural constituent of chromatin"/>
    <property type="evidence" value="ECO:0007669"/>
    <property type="project" value="InterPro"/>
</dbReference>
<evidence type="ECO:0000256" key="4">
    <source>
        <dbReference type="ARBA" id="ARBA00023067"/>
    </source>
</evidence>
<dbReference type="AlphaFoldDB" id="A0A2N6T1B6"/>
<dbReference type="PANTHER" id="PTHR33175">
    <property type="entry name" value="DNA-BINDING PROTEIN HU"/>
    <property type="match status" value="1"/>
</dbReference>
<evidence type="ECO:0000313" key="10">
    <source>
        <dbReference type="EMBL" id="PMC63085.1"/>
    </source>
</evidence>
<dbReference type="SUPFAM" id="SSF47729">
    <property type="entry name" value="IHF-like DNA-binding proteins"/>
    <property type="match status" value="1"/>
</dbReference>
<evidence type="ECO:0000256" key="9">
    <source>
        <dbReference type="ARBA" id="ARBA00048206"/>
    </source>
</evidence>
<dbReference type="InterPro" id="IPR000119">
    <property type="entry name" value="Hist_DNA-bd"/>
</dbReference>
<evidence type="ECO:0000256" key="8">
    <source>
        <dbReference type="ARBA" id="ARBA00035692"/>
    </source>
</evidence>
<dbReference type="SMART" id="SM00411">
    <property type="entry name" value="BHL"/>
    <property type="match status" value="1"/>
</dbReference>
<dbReference type="InterPro" id="IPR020816">
    <property type="entry name" value="Histone-like_DNA-bd_CS"/>
</dbReference>
<dbReference type="GO" id="GO:0003677">
    <property type="term" value="F:DNA binding"/>
    <property type="evidence" value="ECO:0007669"/>
    <property type="project" value="UniProtKB-KW"/>
</dbReference>
<proteinExistence type="inferred from homology"/>
<evidence type="ECO:0000256" key="2">
    <source>
        <dbReference type="ARBA" id="ARBA00013107"/>
    </source>
</evidence>